<reference evidence="1" key="1">
    <citation type="submission" date="2019-06" db="EMBL/GenBank/DDBJ databases">
        <authorList>
            <person name="Zheng W."/>
        </authorList>
    </citation>
    <scope>NUCLEOTIDE SEQUENCE</scope>
    <source>
        <strain evidence="1">QDHG01</strain>
    </source>
</reference>
<sequence>MQNLFGLATNTQLSKIGTVIESENSCFNCVGSCYVQFFCDYVWFRKNQVLNEFKNCKRDSDKVLSFAMLKKTFENSLQEFKSTIHVSKESKLP</sequence>
<dbReference type="EMBL" id="RRYP01007014">
    <property type="protein sequence ID" value="TNV80801.1"/>
    <property type="molecule type" value="Genomic_DNA"/>
</dbReference>
<dbReference type="Proteomes" id="UP000785679">
    <property type="component" value="Unassembled WGS sequence"/>
</dbReference>
<gene>
    <name evidence="1" type="ORF">FGO68_gene3680</name>
</gene>
<evidence type="ECO:0000313" key="2">
    <source>
        <dbReference type="Proteomes" id="UP000785679"/>
    </source>
</evidence>
<keyword evidence="2" id="KW-1185">Reference proteome</keyword>
<comment type="caution">
    <text evidence="1">The sequence shown here is derived from an EMBL/GenBank/DDBJ whole genome shotgun (WGS) entry which is preliminary data.</text>
</comment>
<organism evidence="1 2">
    <name type="scientific">Halteria grandinella</name>
    <dbReference type="NCBI Taxonomy" id="5974"/>
    <lineage>
        <taxon>Eukaryota</taxon>
        <taxon>Sar</taxon>
        <taxon>Alveolata</taxon>
        <taxon>Ciliophora</taxon>
        <taxon>Intramacronucleata</taxon>
        <taxon>Spirotrichea</taxon>
        <taxon>Stichotrichia</taxon>
        <taxon>Sporadotrichida</taxon>
        <taxon>Halteriidae</taxon>
        <taxon>Halteria</taxon>
    </lineage>
</organism>
<name>A0A8J8NVA7_HALGN</name>
<proteinExistence type="predicted"/>
<protein>
    <submittedName>
        <fullName evidence="1">Uncharacterized protein</fullName>
    </submittedName>
</protein>
<accession>A0A8J8NVA7</accession>
<dbReference type="AlphaFoldDB" id="A0A8J8NVA7"/>
<evidence type="ECO:0000313" key="1">
    <source>
        <dbReference type="EMBL" id="TNV80801.1"/>
    </source>
</evidence>